<evidence type="ECO:0000313" key="10">
    <source>
        <dbReference type="Proteomes" id="UP000185596"/>
    </source>
</evidence>
<proteinExistence type="inferred from homology"/>
<dbReference type="GO" id="GO:0005737">
    <property type="term" value="C:cytoplasm"/>
    <property type="evidence" value="ECO:0007669"/>
    <property type="project" value="TreeGrafter"/>
</dbReference>
<evidence type="ECO:0000256" key="1">
    <source>
        <dbReference type="ARBA" id="ARBA00001957"/>
    </source>
</evidence>
<dbReference type="GO" id="GO:0006631">
    <property type="term" value="P:fatty acid metabolic process"/>
    <property type="evidence" value="ECO:0007669"/>
    <property type="project" value="UniProtKB-KW"/>
</dbReference>
<dbReference type="GO" id="GO:0031177">
    <property type="term" value="F:phosphopantetheine binding"/>
    <property type="evidence" value="ECO:0007669"/>
    <property type="project" value="InterPro"/>
</dbReference>
<dbReference type="OrthoDB" id="3671040at2"/>
<dbReference type="InterPro" id="IPR006162">
    <property type="entry name" value="Ppantetheine_attach_site"/>
</dbReference>
<dbReference type="FunFam" id="3.40.50.12780:FF:000013">
    <property type="entry name" value="Long-chain-fatty-acid--AMP ligase FadD32"/>
    <property type="match status" value="1"/>
</dbReference>
<dbReference type="Gene3D" id="1.10.1200.10">
    <property type="entry name" value="ACP-like"/>
    <property type="match status" value="2"/>
</dbReference>
<dbReference type="InterPro" id="IPR000873">
    <property type="entry name" value="AMP-dep_synth/lig_dom"/>
</dbReference>
<sequence length="1702" mass="180507">MGEPEPVDLVAAVLRHAASDPDRVALTWLDGLAEPGESVTYGALDDLAATVAGTLLANARPGDRVLLVQPPGLGFVTAFLGCLYAGCVPVPVYPLVDTEDNVAIVRRVLADSGAVLAWTADQGAADHLARILPVPVHWKTGADRYRPDRGARPDQLAFLQYTSGSTADPRGVMVTHGSLAANLTAIAAAFGHDADTVVLSWLPAYHDMGLIGNILHPLHTGFPAYLASPLDFISRPLNWPTAVARFGVTTSGGPNFAYDLIVRAAGRDGVPELDLSAWRVAYCGAEPVSARTLGRFAELLAPRGFRADALVPCYGLAEATLLVTSAPVGRRMVTAPAPDGGQAVSCGVPRDCEVVVVDGKDGPAADGEVGEILVRGDSVAAGYLGKPTATKAVFGATARGRNGSWLRTGDLGFLDRGELYVTGRIKDLMVVRGRNHHPQDVERLVTENCPPVRPGCVAAFASPDGEGAVVVAEIRPGRTLTAADRRAATSAAVNALGLRLVDILAVPRNTVPKTTSGKLRRGECRTRYLSGEYERFRAADAGAEVARGGTDGDAVLGAVREVLGVEPEPDVPLAGYGLDSLSAVRLAEHLVRETGVDVPVRELLRGATLTDLARAVSARPRADGLAARPDGAGSGRLSAAQESLLFLHMMNPTSTEYLISFAFAPAAGTDLGVLDRAIQLALSWRSELWTRLSMRGDTWLRVPVDARRRQEALSPTTVDVEDDRLEERLASTAATLLDLEQGPLLRLYRHRTPTRLVYQVVAHHLVTDLWSLCLALRDVGSCYAELLAGREPTAPVCLSYDDYVREQEAYLASAAAAARDDALRRLLPTRERPVDVRTDLPRGPRRGSRAGRVSSSLTVPPSPGRDIVALMITLWAAVLHRYGTPTPVVVGVPVSGRGTGRHATVAGLCTNTVPVAVDTSLDAGLSAATTAVRDQLDEGMDAGMYPLARAVAAVRPARAAGRHPLVETLVTVHENPLPEVPAMLEAIGGLAADLELGPLSLRSVPVPVGSCRYDLDLVVTPRDGGYRFALDYAADLFTQETASALLTAFQDALAAALVRPDALLGDLLALSRRDAALLNRIGWSEAGPLTPPLLDRVRAVAAEDPGRPAVVRRAGTWDYGDFVARVDQVADAVGAAAHPDQLASEGGRSQVAVLVESSADFAVVMFAAWSRGLGVLPLPTDHPDRRLAGMLADCSPAVLVTCPAQAARARRLATAGAAAVPVLELSALLKDPGTPCPSPPPPPTAPAFTVYTSGSTGTPKGVRIRHDQISPLVAWCERQWGLGPWARIAQTLSLGFDFGLQELFTILPTGGCVVVPDRDDRRSARDYARFLRRERVTVLFTTPSYADELAANGEPLPQLRLVLVGGEVLRRSTVVGLRALVEPGCRLVNGYGPTEATVNCLMYEIPWSVSDDELPEVLPVGTATANSRIHLVDAANRPVPVGALGELLVGGPGVADGYLGRPERTAERFVRLDLDPDRLYRTGDLAYVRPDSGYVVVGRADRQVKVRGFRVELGEVEKALVAAPTVHGAVVRVIGDHGDLTAFLVGERVDLDVVARHLAEVLPPAMVPSTMIPLESLPRTTNGKLDEAALERLAARVGPTVLVGTASPADVEAAVCEIWAEVLSVSEVDAGSNVFDLGAHSLAVTRVHSWLQASAGVTFPVHEIFDHPRPCDLARRITAHRRAGGVLRTRPDMQAVNGKEEA</sequence>
<dbReference type="NCBIfam" id="TIGR01733">
    <property type="entry name" value="AA-adenyl-dom"/>
    <property type="match status" value="1"/>
</dbReference>
<dbReference type="InterPro" id="IPR001242">
    <property type="entry name" value="Condensation_dom"/>
</dbReference>
<dbReference type="Proteomes" id="UP000185596">
    <property type="component" value="Unassembled WGS sequence"/>
</dbReference>
<comment type="similarity">
    <text evidence="2">Belongs to the ATP-dependent AMP-binding enzyme family.</text>
</comment>
<gene>
    <name evidence="9" type="ORF">BU204_25855</name>
</gene>
<protein>
    <recommendedName>
        <fullName evidence="8">Carrier domain-containing protein</fullName>
    </recommendedName>
</protein>
<dbReference type="SUPFAM" id="SSF47336">
    <property type="entry name" value="ACP-like"/>
    <property type="match status" value="2"/>
</dbReference>
<evidence type="ECO:0000256" key="2">
    <source>
        <dbReference type="ARBA" id="ARBA00006432"/>
    </source>
</evidence>
<dbReference type="PROSITE" id="PS00012">
    <property type="entry name" value="PHOSPHOPANTETHEINE"/>
    <property type="match status" value="1"/>
</dbReference>
<dbReference type="PROSITE" id="PS50075">
    <property type="entry name" value="CARRIER"/>
    <property type="match status" value="2"/>
</dbReference>
<keyword evidence="4" id="KW-0597">Phosphoprotein</keyword>
<dbReference type="RefSeq" id="WP_075128355.1">
    <property type="nucleotide sequence ID" value="NZ_MSIE01000050.1"/>
</dbReference>
<keyword evidence="5" id="KW-0276">Fatty acid metabolism</keyword>
<dbReference type="Gene3D" id="3.40.50.12780">
    <property type="entry name" value="N-terminal domain of ligase-like"/>
    <property type="match status" value="2"/>
</dbReference>
<keyword evidence="3" id="KW-0596">Phosphopantetheine</keyword>
<organism evidence="9 10">
    <name type="scientific">Actinophytocola xanthii</name>
    <dbReference type="NCBI Taxonomy" id="1912961"/>
    <lineage>
        <taxon>Bacteria</taxon>
        <taxon>Bacillati</taxon>
        <taxon>Actinomycetota</taxon>
        <taxon>Actinomycetes</taxon>
        <taxon>Pseudonocardiales</taxon>
        <taxon>Pseudonocardiaceae</taxon>
    </lineage>
</organism>
<evidence type="ECO:0000256" key="4">
    <source>
        <dbReference type="ARBA" id="ARBA00022553"/>
    </source>
</evidence>
<dbReference type="Gene3D" id="3.30.559.10">
    <property type="entry name" value="Chloramphenicol acetyltransferase-like domain"/>
    <property type="match status" value="1"/>
</dbReference>
<dbReference type="Pfam" id="PF00501">
    <property type="entry name" value="AMP-binding"/>
    <property type="match status" value="2"/>
</dbReference>
<dbReference type="STRING" id="1912961.BU204_25855"/>
<dbReference type="InterPro" id="IPR045851">
    <property type="entry name" value="AMP-bd_C_sf"/>
</dbReference>
<dbReference type="CDD" id="cd05931">
    <property type="entry name" value="FAAL"/>
    <property type="match status" value="1"/>
</dbReference>
<dbReference type="GO" id="GO:0071766">
    <property type="term" value="P:Actinobacterium-type cell wall biogenesis"/>
    <property type="evidence" value="ECO:0007669"/>
    <property type="project" value="UniProtKB-ARBA"/>
</dbReference>
<dbReference type="Gene3D" id="3.30.300.30">
    <property type="match status" value="2"/>
</dbReference>
<dbReference type="GO" id="GO:0008610">
    <property type="term" value="P:lipid biosynthetic process"/>
    <property type="evidence" value="ECO:0007669"/>
    <property type="project" value="InterPro"/>
</dbReference>
<dbReference type="GO" id="GO:0003824">
    <property type="term" value="F:catalytic activity"/>
    <property type="evidence" value="ECO:0007669"/>
    <property type="project" value="InterPro"/>
</dbReference>
<comment type="caution">
    <text evidence="9">The sequence shown here is derived from an EMBL/GenBank/DDBJ whole genome shotgun (WGS) entry which is preliminary data.</text>
</comment>
<feature type="domain" description="Carrier" evidence="8">
    <location>
        <begin position="546"/>
        <end position="620"/>
    </location>
</feature>
<dbReference type="InterPro" id="IPR036736">
    <property type="entry name" value="ACP-like_sf"/>
</dbReference>
<dbReference type="SMART" id="SM00823">
    <property type="entry name" value="PKS_PP"/>
    <property type="match status" value="2"/>
</dbReference>
<dbReference type="Pfam" id="PF00668">
    <property type="entry name" value="Condensation"/>
    <property type="match status" value="1"/>
</dbReference>
<dbReference type="InterPro" id="IPR010071">
    <property type="entry name" value="AA_adenyl_dom"/>
</dbReference>
<evidence type="ECO:0000313" key="9">
    <source>
        <dbReference type="EMBL" id="OLF14718.1"/>
    </source>
</evidence>
<dbReference type="InterPro" id="IPR040097">
    <property type="entry name" value="FAAL/FAAC"/>
</dbReference>
<dbReference type="GO" id="GO:0043041">
    <property type="term" value="P:amino acid activation for nonribosomal peptide biosynthetic process"/>
    <property type="evidence" value="ECO:0007669"/>
    <property type="project" value="TreeGrafter"/>
</dbReference>
<keyword evidence="10" id="KW-1185">Reference proteome</keyword>
<reference evidence="9 10" key="1">
    <citation type="submission" date="2016-12" db="EMBL/GenBank/DDBJ databases">
        <title>The draft genome sequence of Actinophytocola sp. 11-183.</title>
        <authorList>
            <person name="Wang W."/>
            <person name="Yuan L."/>
        </authorList>
    </citation>
    <scope>NUCLEOTIDE SEQUENCE [LARGE SCALE GENOMIC DNA]</scope>
    <source>
        <strain evidence="9 10">11-183</strain>
    </source>
</reference>
<dbReference type="PANTHER" id="PTHR45527">
    <property type="entry name" value="NONRIBOSOMAL PEPTIDE SYNTHETASE"/>
    <property type="match status" value="1"/>
</dbReference>
<dbReference type="InterPro" id="IPR042099">
    <property type="entry name" value="ANL_N_sf"/>
</dbReference>
<dbReference type="InterPro" id="IPR023213">
    <property type="entry name" value="CAT-like_dom_sf"/>
</dbReference>
<dbReference type="GO" id="GO:0044550">
    <property type="term" value="P:secondary metabolite biosynthetic process"/>
    <property type="evidence" value="ECO:0007669"/>
    <property type="project" value="TreeGrafter"/>
</dbReference>
<dbReference type="PANTHER" id="PTHR45527:SF1">
    <property type="entry name" value="FATTY ACID SYNTHASE"/>
    <property type="match status" value="1"/>
</dbReference>
<dbReference type="SUPFAM" id="SSF52777">
    <property type="entry name" value="CoA-dependent acyltransferases"/>
    <property type="match status" value="2"/>
</dbReference>
<dbReference type="InterPro" id="IPR020806">
    <property type="entry name" value="PKS_PP-bd"/>
</dbReference>
<evidence type="ECO:0000259" key="8">
    <source>
        <dbReference type="PROSITE" id="PS50075"/>
    </source>
</evidence>
<dbReference type="SUPFAM" id="SSF56801">
    <property type="entry name" value="Acetyl-CoA synthetase-like"/>
    <property type="match status" value="2"/>
</dbReference>
<dbReference type="CDD" id="cd05930">
    <property type="entry name" value="A_NRPS"/>
    <property type="match status" value="1"/>
</dbReference>
<comment type="cofactor">
    <cofactor evidence="1">
        <name>pantetheine 4'-phosphate</name>
        <dbReference type="ChEBI" id="CHEBI:47942"/>
    </cofactor>
</comment>
<evidence type="ECO:0000256" key="3">
    <source>
        <dbReference type="ARBA" id="ARBA00022450"/>
    </source>
</evidence>
<dbReference type="EMBL" id="MSIE01000050">
    <property type="protein sequence ID" value="OLF14718.1"/>
    <property type="molecule type" value="Genomic_DNA"/>
</dbReference>
<evidence type="ECO:0000256" key="5">
    <source>
        <dbReference type="ARBA" id="ARBA00022832"/>
    </source>
</evidence>
<dbReference type="Gene3D" id="3.30.559.30">
    <property type="entry name" value="Nonribosomal peptide synthetase, condensation domain"/>
    <property type="match status" value="1"/>
</dbReference>
<feature type="domain" description="Carrier" evidence="8">
    <location>
        <begin position="1606"/>
        <end position="1681"/>
    </location>
</feature>
<name>A0A1Q8CK21_9PSEU</name>
<feature type="region of interest" description="Disordered" evidence="7">
    <location>
        <begin position="834"/>
        <end position="859"/>
    </location>
</feature>
<evidence type="ECO:0000256" key="6">
    <source>
        <dbReference type="ARBA" id="ARBA00023098"/>
    </source>
</evidence>
<accession>A0A1Q8CK21</accession>
<dbReference type="Pfam" id="PF00550">
    <property type="entry name" value="PP-binding"/>
    <property type="match status" value="2"/>
</dbReference>
<evidence type="ECO:0000256" key="7">
    <source>
        <dbReference type="SAM" id="MobiDB-lite"/>
    </source>
</evidence>
<dbReference type="InterPro" id="IPR009081">
    <property type="entry name" value="PP-bd_ACP"/>
</dbReference>
<keyword evidence="6" id="KW-0443">Lipid metabolism</keyword>